<protein>
    <submittedName>
        <fullName evidence="2">Uncharacterized protein</fullName>
    </submittedName>
</protein>
<evidence type="ECO:0000313" key="3">
    <source>
        <dbReference type="Proteomes" id="UP000287144"/>
    </source>
</evidence>
<name>A0A428SYS9_9HYPO</name>
<dbReference type="EMBL" id="NKCK01000159">
    <property type="protein sequence ID" value="RSL94965.1"/>
    <property type="molecule type" value="Genomic_DNA"/>
</dbReference>
<feature type="region of interest" description="Disordered" evidence="1">
    <location>
        <begin position="22"/>
        <end position="66"/>
    </location>
</feature>
<evidence type="ECO:0000256" key="1">
    <source>
        <dbReference type="SAM" id="MobiDB-lite"/>
    </source>
</evidence>
<feature type="compositionally biased region" description="Polar residues" evidence="1">
    <location>
        <begin position="53"/>
        <end position="62"/>
    </location>
</feature>
<dbReference type="AlphaFoldDB" id="A0A428SYS9"/>
<sequence>MERRGAGRGLAGEGDSTVVLSRLDTNRGGFARATGWTQRGNEGANDPDPEPQPNTHYEQTTKGTHRVFVRKQDLQNEDGLMSALEAANILQALPRAE</sequence>
<evidence type="ECO:0000313" key="2">
    <source>
        <dbReference type="EMBL" id="RSL94965.1"/>
    </source>
</evidence>
<accession>A0A428SYS9</accession>
<keyword evidence="3" id="KW-1185">Reference proteome</keyword>
<proteinExistence type="predicted"/>
<gene>
    <name evidence="2" type="ORF">CEP52_012335</name>
</gene>
<reference evidence="2 3" key="1">
    <citation type="submission" date="2017-06" db="EMBL/GenBank/DDBJ databases">
        <title>Comparative genomic analysis of Ambrosia Fusariam Clade fungi.</title>
        <authorList>
            <person name="Stajich J.E."/>
            <person name="Carrillo J."/>
            <person name="Kijimoto T."/>
            <person name="Eskalen A."/>
            <person name="O'Donnell K."/>
            <person name="Kasson M."/>
        </authorList>
    </citation>
    <scope>NUCLEOTIDE SEQUENCE [LARGE SCALE GENOMIC DNA]</scope>
    <source>
        <strain evidence="2 3">NRRL62579</strain>
    </source>
</reference>
<organism evidence="2 3">
    <name type="scientific">Fusarium oligoseptatum</name>
    <dbReference type="NCBI Taxonomy" id="2604345"/>
    <lineage>
        <taxon>Eukaryota</taxon>
        <taxon>Fungi</taxon>
        <taxon>Dikarya</taxon>
        <taxon>Ascomycota</taxon>
        <taxon>Pezizomycotina</taxon>
        <taxon>Sordariomycetes</taxon>
        <taxon>Hypocreomycetidae</taxon>
        <taxon>Hypocreales</taxon>
        <taxon>Nectriaceae</taxon>
        <taxon>Fusarium</taxon>
        <taxon>Fusarium solani species complex</taxon>
    </lineage>
</organism>
<dbReference type="Proteomes" id="UP000287144">
    <property type="component" value="Unassembled WGS sequence"/>
</dbReference>
<comment type="caution">
    <text evidence="2">The sequence shown here is derived from an EMBL/GenBank/DDBJ whole genome shotgun (WGS) entry which is preliminary data.</text>
</comment>